<reference evidence="4" key="1">
    <citation type="submission" date="2021-04" db="EMBL/GenBank/DDBJ databases">
        <authorList>
            <person name="Yoon J."/>
        </authorList>
    </citation>
    <scope>NUCLEOTIDE SEQUENCE</scope>
    <source>
        <strain evidence="4">KMU-90</strain>
    </source>
</reference>
<name>A0A8J7WC87_9RHOB</name>
<dbReference type="Proteomes" id="UP000681356">
    <property type="component" value="Unassembled WGS sequence"/>
</dbReference>
<sequence>MESVFHDGAFAPCPAPFNLAAHVLAAGERMPDKIALALVKPTGAERWSYARLIAAVRGTATGLLQAGLKPGDIVLLRLGNSVDFPIAYLGAIAAGIVPVPTSSQLVEREVTGIVQQVTPAAILRAKGVACPEGLTPVIAEDVFRRWRDLPQADYAMGDPDRLGYIVFTSGTSGTPRAVMHAHRAVWARQMMMRDWYDLHEGDRLLHAGAFNWTFTLGTGLMDPWAAGATALIPAQGTDPAQLALLLRRNDATLFAAAPGVFRQMLKYPLPAMPRLRHGLAAGEKLSETVRTGWREATGTEIYEAFGMSECSTFVSAAPGRPAAEGCLGLPQRGRHMAILGPDGSPVPRGTPGIIAVHRDDPGLMLGYRGAEAETRARFSGDWFLTGDGSVMREDGQIAYLGRDDDMMNAGGYRVSPLEVEAALAGLPGVTEIAVTDIAVRADVRVIAAFYTGAPQDEAVLLAAAAERLARYKQPRAFFHVETLPRNPNGKLRRSALRRLAEGDQG</sequence>
<dbReference type="Gene3D" id="3.40.50.12780">
    <property type="entry name" value="N-terminal domain of ligase-like"/>
    <property type="match status" value="1"/>
</dbReference>
<dbReference type="InterPro" id="IPR000873">
    <property type="entry name" value="AMP-dep_synth/lig_dom"/>
</dbReference>
<evidence type="ECO:0000313" key="5">
    <source>
        <dbReference type="Proteomes" id="UP000681356"/>
    </source>
</evidence>
<dbReference type="SUPFAM" id="SSF56801">
    <property type="entry name" value="Acetyl-CoA synthetase-like"/>
    <property type="match status" value="1"/>
</dbReference>
<gene>
    <name evidence="4" type="ORF">KB874_01300</name>
</gene>
<dbReference type="PANTHER" id="PTHR43352:SF1">
    <property type="entry name" value="ANTHRANILATE--COA LIGASE"/>
    <property type="match status" value="1"/>
</dbReference>
<comment type="caution">
    <text evidence="4">The sequence shown here is derived from an EMBL/GenBank/DDBJ whole genome shotgun (WGS) entry which is preliminary data.</text>
</comment>
<protein>
    <submittedName>
        <fullName evidence="4">Acyl--CoA ligase</fullName>
    </submittedName>
</protein>
<dbReference type="InterPro" id="IPR025110">
    <property type="entry name" value="AMP-bd_C"/>
</dbReference>
<dbReference type="InterPro" id="IPR042099">
    <property type="entry name" value="ANL_N_sf"/>
</dbReference>
<evidence type="ECO:0000256" key="1">
    <source>
        <dbReference type="ARBA" id="ARBA00022598"/>
    </source>
</evidence>
<dbReference type="RefSeq" id="WP_212534729.1">
    <property type="nucleotide sequence ID" value="NZ_JAGTUU010000001.1"/>
</dbReference>
<dbReference type="Gene3D" id="3.30.300.30">
    <property type="match status" value="1"/>
</dbReference>
<dbReference type="GO" id="GO:0044550">
    <property type="term" value="P:secondary metabolite biosynthetic process"/>
    <property type="evidence" value="ECO:0007669"/>
    <property type="project" value="TreeGrafter"/>
</dbReference>
<keyword evidence="1 4" id="KW-0436">Ligase</keyword>
<dbReference type="PANTHER" id="PTHR43352">
    <property type="entry name" value="ACETYL-COA SYNTHETASE"/>
    <property type="match status" value="1"/>
</dbReference>
<proteinExistence type="predicted"/>
<dbReference type="EMBL" id="JAGTUU010000001">
    <property type="protein sequence ID" value="MBS0122756.1"/>
    <property type="molecule type" value="Genomic_DNA"/>
</dbReference>
<keyword evidence="5" id="KW-1185">Reference proteome</keyword>
<dbReference type="Pfam" id="PF00501">
    <property type="entry name" value="AMP-binding"/>
    <property type="match status" value="1"/>
</dbReference>
<organism evidence="4 5">
    <name type="scientific">Thetidibacter halocola</name>
    <dbReference type="NCBI Taxonomy" id="2827239"/>
    <lineage>
        <taxon>Bacteria</taxon>
        <taxon>Pseudomonadati</taxon>
        <taxon>Pseudomonadota</taxon>
        <taxon>Alphaproteobacteria</taxon>
        <taxon>Rhodobacterales</taxon>
        <taxon>Roseobacteraceae</taxon>
        <taxon>Thetidibacter</taxon>
    </lineage>
</organism>
<dbReference type="InterPro" id="IPR020845">
    <property type="entry name" value="AMP-binding_CS"/>
</dbReference>
<accession>A0A8J7WC87</accession>
<feature type="domain" description="AMP-binding enzyme C-terminal" evidence="3">
    <location>
        <begin position="418"/>
        <end position="490"/>
    </location>
</feature>
<dbReference type="Pfam" id="PF13193">
    <property type="entry name" value="AMP-binding_C"/>
    <property type="match status" value="1"/>
</dbReference>
<feature type="domain" description="AMP-dependent synthetase/ligase" evidence="2">
    <location>
        <begin position="27"/>
        <end position="367"/>
    </location>
</feature>
<dbReference type="InterPro" id="IPR045851">
    <property type="entry name" value="AMP-bd_C_sf"/>
</dbReference>
<evidence type="ECO:0000313" key="4">
    <source>
        <dbReference type="EMBL" id="MBS0122756.1"/>
    </source>
</evidence>
<dbReference type="PROSITE" id="PS00455">
    <property type="entry name" value="AMP_BINDING"/>
    <property type="match status" value="1"/>
</dbReference>
<evidence type="ECO:0000259" key="2">
    <source>
        <dbReference type="Pfam" id="PF00501"/>
    </source>
</evidence>
<dbReference type="AlphaFoldDB" id="A0A8J7WC87"/>
<dbReference type="GO" id="GO:0016878">
    <property type="term" value="F:acid-thiol ligase activity"/>
    <property type="evidence" value="ECO:0007669"/>
    <property type="project" value="TreeGrafter"/>
</dbReference>
<evidence type="ECO:0000259" key="3">
    <source>
        <dbReference type="Pfam" id="PF13193"/>
    </source>
</evidence>